<name>A0ABM3I2X8_ZIZJJ</name>
<dbReference type="PANTHER" id="PTHR11439:SF467">
    <property type="entry name" value="INTEGRASE CATALYTIC DOMAIN-CONTAINING PROTEIN"/>
    <property type="match status" value="1"/>
</dbReference>
<protein>
    <submittedName>
        <fullName evidence="2">Secreted RxLR effector protein 161-like</fullName>
    </submittedName>
</protein>
<accession>A0ABM3I2X8</accession>
<dbReference type="RefSeq" id="XP_048319500.1">
    <property type="nucleotide sequence ID" value="XM_048463543.1"/>
</dbReference>
<organism evidence="1 2">
    <name type="scientific">Ziziphus jujuba</name>
    <name type="common">Chinese jujube</name>
    <name type="synonym">Ziziphus sativa</name>
    <dbReference type="NCBI Taxonomy" id="326968"/>
    <lineage>
        <taxon>Eukaryota</taxon>
        <taxon>Viridiplantae</taxon>
        <taxon>Streptophyta</taxon>
        <taxon>Embryophyta</taxon>
        <taxon>Tracheophyta</taxon>
        <taxon>Spermatophyta</taxon>
        <taxon>Magnoliopsida</taxon>
        <taxon>eudicotyledons</taxon>
        <taxon>Gunneridae</taxon>
        <taxon>Pentapetalae</taxon>
        <taxon>rosids</taxon>
        <taxon>fabids</taxon>
        <taxon>Rosales</taxon>
        <taxon>Rhamnaceae</taxon>
        <taxon>Paliureae</taxon>
        <taxon>Ziziphus</taxon>
    </lineage>
</organism>
<keyword evidence="1" id="KW-1185">Reference proteome</keyword>
<evidence type="ECO:0000313" key="1">
    <source>
        <dbReference type="Proteomes" id="UP001652623"/>
    </source>
</evidence>
<reference evidence="2" key="1">
    <citation type="submission" date="2025-08" db="UniProtKB">
        <authorList>
            <consortium name="RefSeq"/>
        </authorList>
    </citation>
    <scope>IDENTIFICATION</scope>
    <source>
        <tissue evidence="2">Seedling</tissue>
    </source>
</reference>
<dbReference type="Proteomes" id="UP001652623">
    <property type="component" value="Chromosome 6"/>
</dbReference>
<evidence type="ECO:0000313" key="2">
    <source>
        <dbReference type="RefSeq" id="XP_048319500.1"/>
    </source>
</evidence>
<dbReference type="GeneID" id="125418863"/>
<dbReference type="PANTHER" id="PTHR11439">
    <property type="entry name" value="GAG-POL-RELATED RETROTRANSPOSON"/>
    <property type="match status" value="1"/>
</dbReference>
<sequence>MAMKNVRCSLAVDSLMYAQVCTLTDITFVVGVIGRFMSNLGLIHYQAVKKVFRYFQGIKDHKLIYCHTNFLDVVGYSDADYKDYVNDKKPTTGYIFIMTGDAMCWWSAKQSVTTSSTIEAKYMAYYEATHHAVWL</sequence>
<gene>
    <name evidence="2" type="primary">LOC125418863</name>
</gene>
<proteinExistence type="predicted"/>
<dbReference type="CDD" id="cd09272">
    <property type="entry name" value="RNase_HI_RT_Ty1"/>
    <property type="match status" value="1"/>
</dbReference>